<gene>
    <name evidence="1" type="ORF">Ga0061065_1313</name>
</gene>
<dbReference type="AlphaFoldDB" id="A0A0K6IVC7"/>
<dbReference type="RefSeq" id="WP_055464872.1">
    <property type="nucleotide sequence ID" value="NZ_CYHG01000031.1"/>
</dbReference>
<dbReference type="EMBL" id="CYHG01000031">
    <property type="protein sequence ID" value="CUB07043.1"/>
    <property type="molecule type" value="Genomic_DNA"/>
</dbReference>
<sequence length="327" mass="37893">MNTPKELLSYITEINYDLLELKQLLAESTNHCVQYLKPLTLGHNSDEDGKRSIELTSNDFAPSLMEWPSCLENVYSHIVPSNRVPSSLPRTLGHIVVAKQNREKVWHLVQKVNQVKALFNKQSSVFYKEHVTNKIITHSDFLRTQNVFNNDEHYEMVIKPIMTSRHVYAKSQKLDVSEIDFEVLSQEDQFELSGLTLKWLPSNYTTVFKGSYAKAIETEEVINKMDVYQSIELHHQKFPSATYIKRYYIPPAPIAHFRFNKHWLNSKITVNYPILVFDCTEDATIQTRLDPISVTLHRGAVRATKSLEKIQNKVLELVPGSNWYALR</sequence>
<keyword evidence="2" id="KW-1185">Reference proteome</keyword>
<dbReference type="Proteomes" id="UP000182769">
    <property type="component" value="Unassembled WGS sequence"/>
</dbReference>
<evidence type="ECO:0000313" key="1">
    <source>
        <dbReference type="EMBL" id="CUB07043.1"/>
    </source>
</evidence>
<name>A0A0K6IVC7_9GAMM</name>
<reference evidence="2" key="1">
    <citation type="submission" date="2015-08" db="EMBL/GenBank/DDBJ databases">
        <authorList>
            <person name="Varghese N."/>
        </authorList>
    </citation>
    <scope>NUCLEOTIDE SEQUENCE [LARGE SCALE GENOMIC DNA]</scope>
    <source>
        <strain evidence="2">JCM 18476</strain>
    </source>
</reference>
<protein>
    <submittedName>
        <fullName evidence="1">Uncharacterized protein</fullName>
    </submittedName>
</protein>
<organism evidence="1 2">
    <name type="scientific">Marinomonas fungiae</name>
    <dbReference type="NCBI Taxonomy" id="1137284"/>
    <lineage>
        <taxon>Bacteria</taxon>
        <taxon>Pseudomonadati</taxon>
        <taxon>Pseudomonadota</taxon>
        <taxon>Gammaproteobacteria</taxon>
        <taxon>Oceanospirillales</taxon>
        <taxon>Oceanospirillaceae</taxon>
        <taxon>Marinomonas</taxon>
    </lineage>
</organism>
<proteinExistence type="predicted"/>
<accession>A0A0K6IVC7</accession>
<evidence type="ECO:0000313" key="2">
    <source>
        <dbReference type="Proteomes" id="UP000182769"/>
    </source>
</evidence>